<organism evidence="1">
    <name type="scientific">Serratia marcescens</name>
    <dbReference type="NCBI Taxonomy" id="615"/>
    <lineage>
        <taxon>Bacteria</taxon>
        <taxon>Pseudomonadati</taxon>
        <taxon>Pseudomonadota</taxon>
        <taxon>Gammaproteobacteria</taxon>
        <taxon>Enterobacterales</taxon>
        <taxon>Yersiniaceae</taxon>
        <taxon>Serratia</taxon>
    </lineage>
</organism>
<name>A0A1C3HAV4_SERMA</name>
<evidence type="ECO:0000313" key="1">
    <source>
        <dbReference type="EMBL" id="SAY42169.1"/>
    </source>
</evidence>
<protein>
    <submittedName>
        <fullName evidence="1">Uncharacterized protein</fullName>
    </submittedName>
</protein>
<accession>A0A1C3HAV4</accession>
<dbReference type="EMBL" id="LT575490">
    <property type="protein sequence ID" value="SAY42169.1"/>
    <property type="molecule type" value="Genomic_DNA"/>
</dbReference>
<sequence length="31" mass="3348">MQRKIGATTLAAPEADVAQSLMRFKPTGVMQ</sequence>
<dbReference type="AlphaFoldDB" id="A0A1C3HAV4"/>
<gene>
    <name evidence="1" type="ORF">PWN146_00847</name>
</gene>
<proteinExistence type="predicted"/>
<reference evidence="1" key="1">
    <citation type="submission" date="2016-05" db="EMBL/GenBank/DDBJ databases">
        <authorList>
            <person name="Cock P.J.A."/>
            <person name="Cock P.J.A."/>
        </authorList>
    </citation>
    <scope>NUCLEOTIDE SEQUENCE</scope>
    <source>
        <strain evidence="1">PWN146_assembly</strain>
    </source>
</reference>